<keyword evidence="3" id="KW-1185">Reference proteome</keyword>
<gene>
    <name evidence="2" type="ORF">Cflav_PD0058</name>
</gene>
<dbReference type="Gene3D" id="3.40.1440.10">
    <property type="entry name" value="GIY-YIG endonuclease"/>
    <property type="match status" value="1"/>
</dbReference>
<dbReference type="InterPro" id="IPR000305">
    <property type="entry name" value="GIY-YIG_endonuc"/>
</dbReference>
<dbReference type="OrthoDB" id="1354677at2"/>
<dbReference type="EMBL" id="ABOX02000092">
    <property type="protein sequence ID" value="EEF57023.1"/>
    <property type="molecule type" value="Genomic_DNA"/>
</dbReference>
<evidence type="ECO:0000259" key="1">
    <source>
        <dbReference type="PROSITE" id="PS50164"/>
    </source>
</evidence>
<dbReference type="STRING" id="320771.Cflav_PD0058"/>
<evidence type="ECO:0000313" key="3">
    <source>
        <dbReference type="Proteomes" id="UP000003688"/>
    </source>
</evidence>
<reference evidence="2 3" key="1">
    <citation type="journal article" date="2011" name="J. Bacteriol.">
        <title>Genome sequence of 'Pedosphaera parvula' Ellin514, an aerobic Verrucomicrobial isolate from pasture soil.</title>
        <authorList>
            <person name="Kant R."/>
            <person name="van Passel M.W."/>
            <person name="Sangwan P."/>
            <person name="Palva A."/>
            <person name="Lucas S."/>
            <person name="Copeland A."/>
            <person name="Lapidus A."/>
            <person name="Glavina Del Rio T."/>
            <person name="Dalin E."/>
            <person name="Tice H."/>
            <person name="Bruce D."/>
            <person name="Goodwin L."/>
            <person name="Pitluck S."/>
            <person name="Chertkov O."/>
            <person name="Larimer F.W."/>
            <person name="Land M.L."/>
            <person name="Hauser L."/>
            <person name="Brettin T.S."/>
            <person name="Detter J.C."/>
            <person name="Han S."/>
            <person name="de Vos W.M."/>
            <person name="Janssen P.H."/>
            <person name="Smidt H."/>
        </authorList>
    </citation>
    <scope>NUCLEOTIDE SEQUENCE [LARGE SCALE GENOMIC DNA]</scope>
    <source>
        <strain evidence="2 3">Ellin514</strain>
    </source>
</reference>
<name>B9XT13_PEDPL</name>
<dbReference type="RefSeq" id="WP_007418946.1">
    <property type="nucleotide sequence ID" value="NZ_ABOX02000092.1"/>
</dbReference>
<dbReference type="AlphaFoldDB" id="B9XT13"/>
<proteinExistence type="predicted"/>
<accession>B9XT13</accession>
<dbReference type="InterPro" id="IPR035901">
    <property type="entry name" value="GIY-YIG_endonuc_sf"/>
</dbReference>
<feature type="domain" description="GIY-YIG" evidence="1">
    <location>
        <begin position="35"/>
        <end position="124"/>
    </location>
</feature>
<protein>
    <recommendedName>
        <fullName evidence="1">GIY-YIG domain-containing protein</fullName>
    </recommendedName>
</protein>
<comment type="caution">
    <text evidence="2">The sequence shown here is derived from an EMBL/GenBank/DDBJ whole genome shotgun (WGS) entry which is preliminary data.</text>
</comment>
<dbReference type="PROSITE" id="PS50164">
    <property type="entry name" value="GIY_YIG"/>
    <property type="match status" value="1"/>
</dbReference>
<dbReference type="SUPFAM" id="SSF82771">
    <property type="entry name" value="GIY-YIG endonuclease"/>
    <property type="match status" value="1"/>
</dbReference>
<evidence type="ECO:0000313" key="2">
    <source>
        <dbReference type="EMBL" id="EEF57023.1"/>
    </source>
</evidence>
<organism evidence="2 3">
    <name type="scientific">Pedosphaera parvula (strain Ellin514)</name>
    <dbReference type="NCBI Taxonomy" id="320771"/>
    <lineage>
        <taxon>Bacteria</taxon>
        <taxon>Pseudomonadati</taxon>
        <taxon>Verrucomicrobiota</taxon>
        <taxon>Pedosphaerae</taxon>
        <taxon>Pedosphaerales</taxon>
        <taxon>Pedosphaeraceae</taxon>
        <taxon>Pedosphaera</taxon>
    </lineage>
</organism>
<sequence>MKNDFDKLMAEVKALHANLMDMELRLRDQLPTSDTFGGVYVFFEKRKALYVGRGGNVRERVLQHSRNSVHDAPFAYRLARKATGRFATYKVEGGRKSLKKDAAFCEALRKEKVRISQMSVRYVRVEDPVTQALLEISIKDLVEHALQRI</sequence>
<dbReference type="Proteomes" id="UP000003688">
    <property type="component" value="Unassembled WGS sequence"/>
</dbReference>